<comment type="caution">
    <text evidence="2">The sequence shown here is derived from an EMBL/GenBank/DDBJ whole genome shotgun (WGS) entry which is preliminary data.</text>
</comment>
<protein>
    <submittedName>
        <fullName evidence="2">Uncharacterized protein</fullName>
    </submittedName>
</protein>
<keyword evidence="1" id="KW-1133">Transmembrane helix</keyword>
<proteinExistence type="predicted"/>
<evidence type="ECO:0000256" key="1">
    <source>
        <dbReference type="SAM" id="Phobius"/>
    </source>
</evidence>
<feature type="transmembrane region" description="Helical" evidence="1">
    <location>
        <begin position="36"/>
        <end position="55"/>
    </location>
</feature>
<gene>
    <name evidence="2" type="ORF">LCGC14_1392760</name>
</gene>
<organism evidence="2">
    <name type="scientific">marine sediment metagenome</name>
    <dbReference type="NCBI Taxonomy" id="412755"/>
    <lineage>
        <taxon>unclassified sequences</taxon>
        <taxon>metagenomes</taxon>
        <taxon>ecological metagenomes</taxon>
    </lineage>
</organism>
<dbReference type="AlphaFoldDB" id="A0A0F9MEZ7"/>
<keyword evidence="1" id="KW-0812">Transmembrane</keyword>
<reference evidence="2" key="1">
    <citation type="journal article" date="2015" name="Nature">
        <title>Complex archaea that bridge the gap between prokaryotes and eukaryotes.</title>
        <authorList>
            <person name="Spang A."/>
            <person name="Saw J.H."/>
            <person name="Jorgensen S.L."/>
            <person name="Zaremba-Niedzwiedzka K."/>
            <person name="Martijn J."/>
            <person name="Lind A.E."/>
            <person name="van Eijk R."/>
            <person name="Schleper C."/>
            <person name="Guy L."/>
            <person name="Ettema T.J."/>
        </authorList>
    </citation>
    <scope>NUCLEOTIDE SEQUENCE</scope>
</reference>
<name>A0A0F9MEZ7_9ZZZZ</name>
<evidence type="ECO:0000313" key="2">
    <source>
        <dbReference type="EMBL" id="KKM75190.1"/>
    </source>
</evidence>
<accession>A0A0F9MEZ7</accession>
<sequence length="56" mass="5636">MEIAFLIAVAGVCAAMVASAFPPFSWIGQHVAPHVGIAGLATAVVGAVVGVTLWLF</sequence>
<keyword evidence="1" id="KW-0472">Membrane</keyword>
<dbReference type="EMBL" id="LAZR01009019">
    <property type="protein sequence ID" value="KKM75190.1"/>
    <property type="molecule type" value="Genomic_DNA"/>
</dbReference>